<evidence type="ECO:0000259" key="11">
    <source>
        <dbReference type="Pfam" id="PF00082"/>
    </source>
</evidence>
<dbReference type="Pfam" id="PF02225">
    <property type="entry name" value="PA"/>
    <property type="match status" value="1"/>
</dbReference>
<dbReference type="SUPFAM" id="SSF52025">
    <property type="entry name" value="PA domain"/>
    <property type="match status" value="1"/>
</dbReference>
<evidence type="ECO:0000256" key="6">
    <source>
        <dbReference type="ARBA" id="ARBA00022825"/>
    </source>
</evidence>
<name>A0A8K0SI90_9HYPO</name>
<dbReference type="InterPro" id="IPR046450">
    <property type="entry name" value="PA_dom_sf"/>
</dbReference>
<dbReference type="InterPro" id="IPR015500">
    <property type="entry name" value="Peptidase_S8_subtilisin-rel"/>
</dbReference>
<feature type="domain" description="PA" evidence="12">
    <location>
        <begin position="357"/>
        <end position="432"/>
    </location>
</feature>
<comment type="similarity">
    <text evidence="1 8">Belongs to the peptidase S8 family.</text>
</comment>
<dbReference type="InterPro" id="IPR022398">
    <property type="entry name" value="Peptidase_S8_His-AS"/>
</dbReference>
<dbReference type="InterPro" id="IPR034187">
    <property type="entry name" value="Peptidases_S8_5"/>
</dbReference>
<accession>A0A8K0SI90</accession>
<evidence type="ECO:0000259" key="12">
    <source>
        <dbReference type="Pfam" id="PF02225"/>
    </source>
</evidence>
<keyword evidence="5 8" id="KW-0378">Hydrolase</keyword>
<evidence type="ECO:0000256" key="7">
    <source>
        <dbReference type="PIRSR" id="PIRSR615500-1"/>
    </source>
</evidence>
<dbReference type="PANTHER" id="PTHR43806">
    <property type="entry name" value="PEPTIDASE S8"/>
    <property type="match status" value="1"/>
</dbReference>
<dbReference type="InterPro" id="IPR036852">
    <property type="entry name" value="Peptidase_S8/S53_dom_sf"/>
</dbReference>
<dbReference type="Gene3D" id="3.40.50.200">
    <property type="entry name" value="Peptidase S8/S53 domain"/>
    <property type="match status" value="1"/>
</dbReference>
<feature type="signal peptide" evidence="10">
    <location>
        <begin position="1"/>
        <end position="19"/>
    </location>
</feature>
<evidence type="ECO:0000256" key="8">
    <source>
        <dbReference type="PROSITE-ProRule" id="PRU01240"/>
    </source>
</evidence>
<dbReference type="InterPro" id="IPR000209">
    <property type="entry name" value="Peptidase_S8/S53_dom"/>
</dbReference>
<dbReference type="InterPro" id="IPR013783">
    <property type="entry name" value="Ig-like_fold"/>
</dbReference>
<dbReference type="GO" id="GO:0016020">
    <property type="term" value="C:membrane"/>
    <property type="evidence" value="ECO:0007669"/>
    <property type="project" value="InterPro"/>
</dbReference>
<protein>
    <submittedName>
        <fullName evidence="14">Peptidase S8/S53 domain-containing protein</fullName>
    </submittedName>
</protein>
<dbReference type="Proteomes" id="UP000813444">
    <property type="component" value="Unassembled WGS sequence"/>
</dbReference>
<comment type="caution">
    <text evidence="14">The sequence shown here is derived from an EMBL/GenBank/DDBJ whole genome shotgun (WGS) entry which is preliminary data.</text>
</comment>
<evidence type="ECO:0000259" key="13">
    <source>
        <dbReference type="Pfam" id="PF06280"/>
    </source>
</evidence>
<dbReference type="GO" id="GO:0004252">
    <property type="term" value="F:serine-type endopeptidase activity"/>
    <property type="evidence" value="ECO:0007669"/>
    <property type="project" value="UniProtKB-UniRule"/>
</dbReference>
<evidence type="ECO:0000313" key="15">
    <source>
        <dbReference type="Proteomes" id="UP000813444"/>
    </source>
</evidence>
<evidence type="ECO:0000256" key="3">
    <source>
        <dbReference type="ARBA" id="ARBA00022670"/>
    </source>
</evidence>
<dbReference type="Pfam" id="PF06280">
    <property type="entry name" value="fn3_5"/>
    <property type="match status" value="1"/>
</dbReference>
<keyword evidence="6 8" id="KW-0720">Serine protease</keyword>
<sequence length="883" mass="94487">MAVSLRLAAVWLAIGLAAGQEFRANQYIVEYAANTNGLRARDNLASKSGIRVRKTYDSAVFSGASIETDAFDVDSLIALPGVANVWRNSIHKLEPLVEAQTAAPFKPLDYIVHNTTGVSKLHDAGLFGEGAVVGVVDTGAWYEHPALGGCIGPDCKVLGGYDLVGDAPWHPGLQKAPDSDPRDNQGHGTHVSGIIAGENDYWSGVAPKAKLRVYKVFSAAGSEESDDETVIDAFLMAAADGCDIITCSIGNFNGWPQNAWAVVADRLVADGIFISVSAGNEGSAGPFFGSTGSTGKDVVAVASISAEKLPARSWQAIYSPESGSDSTVTEAYLPSTDVFPASVSGWEIRPLNLDTSVVNDACTPYPSGTPRLDNVIPLVRRGTCTFVTKVQNLAALGAKYVLFYNNAGTITTPQSVEGILAAMLTAETGAKIIDTIKAGGSVTGNFSADSNVPAFVDWPAAGKASDFTSWGAANELTVKPDVGAPGGQIYSTYLDNGYAVLSGTSMACPYVAGVAALWVGKNGGRKALDKGWARALGRRIISSGQTIPWYHGGVVYPDFTAPVEQVGTGLIDGWKVLNYDTQLDFETISLNDTHHFSRYHDVTLTNNGEESVDYTFSHAPAAGFETYACPDDDCQVKSWAELEAIQLDVDVKLPRGFTLKPGQSKTVSLNFANPDSKGWNAEALPAYSGNIVIKGSNSEELSVPYFGVAANLKQVVSPIYRSGYPIAVSTPDDTPIEEDSVFTFNNSDAALDFPRIVTRLKWGSAQIRWDIFDADWTERKWHWPLTPGENGFVGTVHGLDKSTGSVDYPNVTVTFPVVWVNRNADTSENQLFHEYWWPEGKLGDGTTIEPGNYTMRFAALNPFGVPENGDNWSVFKTPKITVV</sequence>
<reference evidence="14" key="1">
    <citation type="journal article" date="2021" name="Nat. Commun.">
        <title>Genetic determinants of endophytism in the Arabidopsis root mycobiome.</title>
        <authorList>
            <person name="Mesny F."/>
            <person name="Miyauchi S."/>
            <person name="Thiergart T."/>
            <person name="Pickel B."/>
            <person name="Atanasova L."/>
            <person name="Karlsson M."/>
            <person name="Huettel B."/>
            <person name="Barry K.W."/>
            <person name="Haridas S."/>
            <person name="Chen C."/>
            <person name="Bauer D."/>
            <person name="Andreopoulos W."/>
            <person name="Pangilinan J."/>
            <person name="LaButti K."/>
            <person name="Riley R."/>
            <person name="Lipzen A."/>
            <person name="Clum A."/>
            <person name="Drula E."/>
            <person name="Henrissat B."/>
            <person name="Kohler A."/>
            <person name="Grigoriev I.V."/>
            <person name="Martin F.M."/>
            <person name="Hacquard S."/>
        </authorList>
    </citation>
    <scope>NUCLEOTIDE SEQUENCE</scope>
    <source>
        <strain evidence="14">MPI-CAGE-CH-0235</strain>
    </source>
</reference>
<feature type="region of interest" description="Disordered" evidence="9">
    <location>
        <begin position="170"/>
        <end position="190"/>
    </location>
</feature>
<proteinExistence type="inferred from homology"/>
<feature type="domain" description="C5a peptidase/Subtilisin-like protease SBT2-like Fn3-like" evidence="13">
    <location>
        <begin position="588"/>
        <end position="705"/>
    </location>
</feature>
<evidence type="ECO:0000256" key="9">
    <source>
        <dbReference type="SAM" id="MobiDB-lite"/>
    </source>
</evidence>
<evidence type="ECO:0000256" key="5">
    <source>
        <dbReference type="ARBA" id="ARBA00022801"/>
    </source>
</evidence>
<feature type="chain" id="PRO_5035457238" evidence="10">
    <location>
        <begin position="20"/>
        <end position="883"/>
    </location>
</feature>
<dbReference type="CDD" id="cd02124">
    <property type="entry name" value="PA_PoS1_like"/>
    <property type="match status" value="1"/>
</dbReference>
<dbReference type="PROSITE" id="PS00137">
    <property type="entry name" value="SUBTILASE_HIS"/>
    <property type="match status" value="1"/>
</dbReference>
<dbReference type="InterPro" id="IPR003137">
    <property type="entry name" value="PA_domain"/>
</dbReference>
<feature type="domain" description="Peptidase S8/S53" evidence="11">
    <location>
        <begin position="128"/>
        <end position="523"/>
    </location>
</feature>
<organism evidence="14 15">
    <name type="scientific">Stachybotrys elegans</name>
    <dbReference type="NCBI Taxonomy" id="80388"/>
    <lineage>
        <taxon>Eukaryota</taxon>
        <taxon>Fungi</taxon>
        <taxon>Dikarya</taxon>
        <taxon>Ascomycota</taxon>
        <taxon>Pezizomycotina</taxon>
        <taxon>Sordariomycetes</taxon>
        <taxon>Hypocreomycetidae</taxon>
        <taxon>Hypocreales</taxon>
        <taxon>Stachybotryaceae</taxon>
        <taxon>Stachybotrys</taxon>
    </lineage>
</organism>
<keyword evidence="2" id="KW-0134">Cell wall</keyword>
<dbReference type="Pfam" id="PF00082">
    <property type="entry name" value="Peptidase_S8"/>
    <property type="match status" value="1"/>
</dbReference>
<dbReference type="PANTHER" id="PTHR43806:SF66">
    <property type="entry name" value="SERIN ENDOPEPTIDASE"/>
    <property type="match status" value="1"/>
</dbReference>
<dbReference type="InterPro" id="IPR023828">
    <property type="entry name" value="Peptidase_S8_Ser-AS"/>
</dbReference>
<dbReference type="Gene3D" id="3.50.30.30">
    <property type="match status" value="1"/>
</dbReference>
<feature type="active site" description="Charge relay system" evidence="7 8">
    <location>
        <position position="187"/>
    </location>
</feature>
<dbReference type="SUPFAM" id="SSF52743">
    <property type="entry name" value="Subtilisin-like"/>
    <property type="match status" value="1"/>
</dbReference>
<dbReference type="OrthoDB" id="10256524at2759"/>
<evidence type="ECO:0000256" key="1">
    <source>
        <dbReference type="ARBA" id="ARBA00011073"/>
    </source>
</evidence>
<dbReference type="InterPro" id="IPR010435">
    <property type="entry name" value="C5a/SBT2-like_Fn3"/>
</dbReference>
<feature type="active site" description="Charge relay system" evidence="7 8">
    <location>
        <position position="505"/>
    </location>
</feature>
<dbReference type="EMBL" id="JAGPNK010000026">
    <property type="protein sequence ID" value="KAH7304036.1"/>
    <property type="molecule type" value="Genomic_DNA"/>
</dbReference>
<dbReference type="InterPro" id="IPR050131">
    <property type="entry name" value="Peptidase_S8_subtilisin-like"/>
</dbReference>
<dbReference type="PROSITE" id="PS51892">
    <property type="entry name" value="SUBTILASE"/>
    <property type="match status" value="1"/>
</dbReference>
<feature type="active site" description="Charge relay system" evidence="7 8">
    <location>
        <position position="137"/>
    </location>
</feature>
<keyword evidence="3 8" id="KW-0645">Protease</keyword>
<evidence type="ECO:0000313" key="14">
    <source>
        <dbReference type="EMBL" id="KAH7304036.1"/>
    </source>
</evidence>
<dbReference type="PRINTS" id="PR00723">
    <property type="entry name" value="SUBTILISIN"/>
</dbReference>
<dbReference type="AlphaFoldDB" id="A0A8K0SI90"/>
<dbReference type="CDD" id="cd07489">
    <property type="entry name" value="Peptidases_S8_5"/>
    <property type="match status" value="1"/>
</dbReference>
<gene>
    <name evidence="14" type="ORF">B0I35DRAFT_363842</name>
</gene>
<dbReference type="Gene3D" id="2.60.40.10">
    <property type="entry name" value="Immunoglobulins"/>
    <property type="match status" value="1"/>
</dbReference>
<evidence type="ECO:0000256" key="10">
    <source>
        <dbReference type="SAM" id="SignalP"/>
    </source>
</evidence>
<evidence type="ECO:0000256" key="4">
    <source>
        <dbReference type="ARBA" id="ARBA00022729"/>
    </source>
</evidence>
<keyword evidence="2" id="KW-0964">Secreted</keyword>
<dbReference type="GO" id="GO:0006508">
    <property type="term" value="P:proteolysis"/>
    <property type="evidence" value="ECO:0007669"/>
    <property type="project" value="UniProtKB-KW"/>
</dbReference>
<keyword evidence="4 10" id="KW-0732">Signal</keyword>
<dbReference type="PROSITE" id="PS00138">
    <property type="entry name" value="SUBTILASE_SER"/>
    <property type="match status" value="1"/>
</dbReference>
<evidence type="ECO:0000256" key="2">
    <source>
        <dbReference type="ARBA" id="ARBA00022512"/>
    </source>
</evidence>
<keyword evidence="15" id="KW-1185">Reference proteome</keyword>